<sequence>MYSCKCARKHSVHFDGEHLGLYVWSRQTIVVQESLQLLLKQMQRGQLGFGALLEGQQEAFRRAPECAVLSEETWRKASLDFFRLVGRQILECCSICGPHPE</sequence>
<dbReference type="PANTHER" id="PTHR34305">
    <property type="entry name" value="EXPRESSED PROTEIN"/>
    <property type="match status" value="1"/>
</dbReference>
<dbReference type="OrthoDB" id="5598737at2759"/>
<proteinExistence type="predicted"/>
<feature type="non-terminal residue" evidence="1">
    <location>
        <position position="101"/>
    </location>
</feature>
<dbReference type="EMBL" id="DF237242">
    <property type="protein sequence ID" value="GAQ86514.1"/>
    <property type="molecule type" value="Genomic_DNA"/>
</dbReference>
<accession>A0A1Y1I6C9</accession>
<evidence type="ECO:0000313" key="1">
    <source>
        <dbReference type="EMBL" id="GAQ86514.1"/>
    </source>
</evidence>
<organism evidence="1 2">
    <name type="scientific">Klebsormidium nitens</name>
    <name type="common">Green alga</name>
    <name type="synonym">Ulothrix nitens</name>
    <dbReference type="NCBI Taxonomy" id="105231"/>
    <lineage>
        <taxon>Eukaryota</taxon>
        <taxon>Viridiplantae</taxon>
        <taxon>Streptophyta</taxon>
        <taxon>Klebsormidiophyceae</taxon>
        <taxon>Klebsormidiales</taxon>
        <taxon>Klebsormidiaceae</taxon>
        <taxon>Klebsormidium</taxon>
    </lineage>
</organism>
<dbReference type="Proteomes" id="UP000054558">
    <property type="component" value="Unassembled WGS sequence"/>
</dbReference>
<dbReference type="AlphaFoldDB" id="A0A1Y1I6C9"/>
<name>A0A1Y1I6C9_KLENI</name>
<reference evidence="1 2" key="1">
    <citation type="journal article" date="2014" name="Nat. Commun.">
        <title>Klebsormidium flaccidum genome reveals primary factors for plant terrestrial adaptation.</title>
        <authorList>
            <person name="Hori K."/>
            <person name="Maruyama F."/>
            <person name="Fujisawa T."/>
            <person name="Togashi T."/>
            <person name="Yamamoto N."/>
            <person name="Seo M."/>
            <person name="Sato S."/>
            <person name="Yamada T."/>
            <person name="Mori H."/>
            <person name="Tajima N."/>
            <person name="Moriyama T."/>
            <person name="Ikeuchi M."/>
            <person name="Watanabe M."/>
            <person name="Wada H."/>
            <person name="Kobayashi K."/>
            <person name="Saito M."/>
            <person name="Masuda T."/>
            <person name="Sasaki-Sekimoto Y."/>
            <person name="Mashiguchi K."/>
            <person name="Awai K."/>
            <person name="Shimojima M."/>
            <person name="Masuda S."/>
            <person name="Iwai M."/>
            <person name="Nobusawa T."/>
            <person name="Narise T."/>
            <person name="Kondo S."/>
            <person name="Saito H."/>
            <person name="Sato R."/>
            <person name="Murakawa M."/>
            <person name="Ihara Y."/>
            <person name="Oshima-Yamada Y."/>
            <person name="Ohtaka K."/>
            <person name="Satoh M."/>
            <person name="Sonobe K."/>
            <person name="Ishii M."/>
            <person name="Ohtani R."/>
            <person name="Kanamori-Sato M."/>
            <person name="Honoki R."/>
            <person name="Miyazaki D."/>
            <person name="Mochizuki H."/>
            <person name="Umetsu J."/>
            <person name="Higashi K."/>
            <person name="Shibata D."/>
            <person name="Kamiya Y."/>
            <person name="Sato N."/>
            <person name="Nakamura Y."/>
            <person name="Tabata S."/>
            <person name="Ida S."/>
            <person name="Kurokawa K."/>
            <person name="Ohta H."/>
        </authorList>
    </citation>
    <scope>NUCLEOTIDE SEQUENCE [LARGE SCALE GENOMIC DNA]</scope>
    <source>
        <strain evidence="1 2">NIES-2285</strain>
    </source>
</reference>
<protein>
    <submittedName>
        <fullName evidence="1">Uncharacterized protein</fullName>
    </submittedName>
</protein>
<gene>
    <name evidence="1" type="ORF">KFL_002930110</name>
</gene>
<dbReference type="PANTHER" id="PTHR34305:SF1">
    <property type="entry name" value="SWIM-TYPE DOMAIN-CONTAINING PROTEIN"/>
    <property type="match status" value="1"/>
</dbReference>
<keyword evidence="2" id="KW-1185">Reference proteome</keyword>
<evidence type="ECO:0000313" key="2">
    <source>
        <dbReference type="Proteomes" id="UP000054558"/>
    </source>
</evidence>